<dbReference type="EC" id="3.4.11.-" evidence="9"/>
<sequence length="905" mass="98705">MVVAALFVGLPNCTPAREAAPAATSAARPAPWPEPPGWRLPDTVRPTRYDASLTVLPTEPRFEGRMRMELDLRAPAHAVWLHAVDLTIRAVTVNGEKAEVTQGKNDLVGIRLPRALPAGAATVVLDYSGPIAANGDRGLIALEEGGHRYAFAAMEPIDARRIFPCFDEPSFKVPWTIRLEVKREDMALSNAPAISEQIAGDHKIVQFAETKPLPPHLLALAVGPFEAVDAGVAGKNRVPIRILVPPGRGAEARFAKESTGPLLNRIEAYLDMPYPYEKLDFVNVPHYGGAMESPGLVTFAQKFLLSRPEEETSVFQRNYASIAAHELGHQWFGNLVTMKWWDDMWLSEAFAPWLADRAVAGWKPEWHLDAENAAQRVSAMLGDDIPGVRRLRQPIDIKDDMAEVWTEAMYSKGTGVLDMFEQGIGRDAFRQGLRRYLATYAHGNATAEQFLQTALHDTPPATVRAFESFLNQPGVPQVDASLRCETGRPPALELSQSGKSDATWQIPVCARYPGKRNEAATSCTLLGARQGELVLDGAESCPVWVDANSDAHGYYRVRYLGNLLTKLLAAPQALTRAEKVALLGDLGAQARSGASSYTEVLAAASKLAGDTAFYVAAATLNLVVQVRDTQLFPEPLRPNYARFVRDTYGARAKQLGFAPRAGESEDDALLRPKLLLIVADYGEDPALRGEAKAMGERWLNGQGNIPPALLQVVLNVAARFGDRSTLDLMRNAARARAANRKERNSILRAMGQFREPDLLRAALATMLTNDFDVRESIEMLRETSKTAATRQVAFDFVKEHFDALVARLPNDGSTFALAAELPEMVGASFCDAAHAADVESFFRGRTTQHAGGTRSLARAVERVKGCAAYRAVQEPNVTAFLSAIKDGSGRKTADGRANRSASSTR</sequence>
<dbReference type="Pfam" id="PF01433">
    <property type="entry name" value="Peptidase_M1"/>
    <property type="match status" value="1"/>
</dbReference>
<evidence type="ECO:0000259" key="11">
    <source>
        <dbReference type="Pfam" id="PF01433"/>
    </source>
</evidence>
<dbReference type="Proteomes" id="UP001379533">
    <property type="component" value="Chromosome"/>
</dbReference>
<evidence type="ECO:0000256" key="6">
    <source>
        <dbReference type="ARBA" id="ARBA00022801"/>
    </source>
</evidence>
<dbReference type="SUPFAM" id="SSF55486">
    <property type="entry name" value="Metalloproteases ('zincins'), catalytic domain"/>
    <property type="match status" value="1"/>
</dbReference>
<keyword evidence="3 9" id="KW-0031">Aminopeptidase</keyword>
<keyword evidence="6 9" id="KW-0378">Hydrolase</keyword>
<dbReference type="EMBL" id="CP089982">
    <property type="protein sequence ID" value="WXA97903.1"/>
    <property type="molecule type" value="Genomic_DNA"/>
</dbReference>
<dbReference type="Pfam" id="PF17900">
    <property type="entry name" value="Peptidase_M1_N"/>
    <property type="match status" value="1"/>
</dbReference>
<protein>
    <recommendedName>
        <fullName evidence="9">Aminopeptidase</fullName>
        <ecNumber evidence="9">3.4.11.-</ecNumber>
    </recommendedName>
</protein>
<evidence type="ECO:0000256" key="4">
    <source>
        <dbReference type="ARBA" id="ARBA00022670"/>
    </source>
</evidence>
<dbReference type="InterPro" id="IPR045357">
    <property type="entry name" value="Aminopeptidase_N-like_N"/>
</dbReference>
<evidence type="ECO:0000313" key="14">
    <source>
        <dbReference type="EMBL" id="WXA97903.1"/>
    </source>
</evidence>
<evidence type="ECO:0000256" key="1">
    <source>
        <dbReference type="ARBA" id="ARBA00000098"/>
    </source>
</evidence>
<keyword evidence="5 9" id="KW-0479">Metal-binding</keyword>
<dbReference type="PRINTS" id="PR00756">
    <property type="entry name" value="ALADIPTASE"/>
</dbReference>
<evidence type="ECO:0000256" key="5">
    <source>
        <dbReference type="ARBA" id="ARBA00022723"/>
    </source>
</evidence>
<dbReference type="InterPro" id="IPR050344">
    <property type="entry name" value="Peptidase_M1_aminopeptidases"/>
</dbReference>
<keyword evidence="15" id="KW-1185">Reference proteome</keyword>
<dbReference type="CDD" id="cd09601">
    <property type="entry name" value="M1_APN-Q_like"/>
    <property type="match status" value="1"/>
</dbReference>
<feature type="domain" description="Peptidase M1 membrane alanine aminopeptidase" evidence="11">
    <location>
        <begin position="255"/>
        <end position="454"/>
    </location>
</feature>
<dbReference type="Gene3D" id="2.60.40.1730">
    <property type="entry name" value="tricorn interacting facor f3 domain"/>
    <property type="match status" value="1"/>
</dbReference>
<accession>A0ABZ2KGV9</accession>
<evidence type="ECO:0000256" key="3">
    <source>
        <dbReference type="ARBA" id="ARBA00022438"/>
    </source>
</evidence>
<evidence type="ECO:0000256" key="10">
    <source>
        <dbReference type="SAM" id="MobiDB-lite"/>
    </source>
</evidence>
<dbReference type="PANTHER" id="PTHR11533">
    <property type="entry name" value="PROTEASE M1 ZINC METALLOPROTEASE"/>
    <property type="match status" value="1"/>
</dbReference>
<evidence type="ECO:0000259" key="12">
    <source>
        <dbReference type="Pfam" id="PF11838"/>
    </source>
</evidence>
<keyword evidence="4 9" id="KW-0645">Protease</keyword>
<dbReference type="RefSeq" id="WP_394848521.1">
    <property type="nucleotide sequence ID" value="NZ_CP089982.1"/>
</dbReference>
<evidence type="ECO:0000256" key="2">
    <source>
        <dbReference type="ARBA" id="ARBA00010136"/>
    </source>
</evidence>
<dbReference type="InterPro" id="IPR027268">
    <property type="entry name" value="Peptidase_M4/M1_CTD_sf"/>
</dbReference>
<name>A0ABZ2KGV9_9BACT</name>
<keyword evidence="7 9" id="KW-0862">Zinc</keyword>
<organism evidence="14 15">
    <name type="scientific">Pendulispora brunnea</name>
    <dbReference type="NCBI Taxonomy" id="2905690"/>
    <lineage>
        <taxon>Bacteria</taxon>
        <taxon>Pseudomonadati</taxon>
        <taxon>Myxococcota</taxon>
        <taxon>Myxococcia</taxon>
        <taxon>Myxococcales</taxon>
        <taxon>Sorangiineae</taxon>
        <taxon>Pendulisporaceae</taxon>
        <taxon>Pendulispora</taxon>
    </lineage>
</organism>
<dbReference type="PANTHER" id="PTHR11533:SF174">
    <property type="entry name" value="PUROMYCIN-SENSITIVE AMINOPEPTIDASE-RELATED"/>
    <property type="match status" value="1"/>
</dbReference>
<dbReference type="Pfam" id="PF11838">
    <property type="entry name" value="ERAP1_C"/>
    <property type="match status" value="1"/>
</dbReference>
<evidence type="ECO:0000256" key="8">
    <source>
        <dbReference type="ARBA" id="ARBA00023049"/>
    </source>
</evidence>
<evidence type="ECO:0000259" key="13">
    <source>
        <dbReference type="Pfam" id="PF17900"/>
    </source>
</evidence>
<dbReference type="InterPro" id="IPR024571">
    <property type="entry name" value="ERAP1-like_C_dom"/>
</dbReference>
<dbReference type="InterPro" id="IPR014782">
    <property type="entry name" value="Peptidase_M1_dom"/>
</dbReference>
<feature type="region of interest" description="Disordered" evidence="10">
    <location>
        <begin position="21"/>
        <end position="40"/>
    </location>
</feature>
<reference evidence="14 15" key="1">
    <citation type="submission" date="2021-12" db="EMBL/GenBank/DDBJ databases">
        <title>Discovery of the Pendulisporaceae a myxobacterial family with distinct sporulation behavior and unique specialized metabolism.</title>
        <authorList>
            <person name="Garcia R."/>
            <person name="Popoff A."/>
            <person name="Bader C.D."/>
            <person name="Loehr J."/>
            <person name="Walesch S."/>
            <person name="Walt C."/>
            <person name="Boldt J."/>
            <person name="Bunk B."/>
            <person name="Haeckl F.J.F.P.J."/>
            <person name="Gunesch A.P."/>
            <person name="Birkelbach J."/>
            <person name="Nuebel U."/>
            <person name="Pietschmann T."/>
            <person name="Bach T."/>
            <person name="Mueller R."/>
        </authorList>
    </citation>
    <scope>NUCLEOTIDE SEQUENCE [LARGE SCALE GENOMIC DNA]</scope>
    <source>
        <strain evidence="14 15">MSr12523</strain>
    </source>
</reference>
<comment type="catalytic activity">
    <reaction evidence="1">
        <text>Release of an N-terminal amino acid, Xaa-|-Yaa- from a peptide, amide or arylamide. Xaa is preferably Ala, but may be most amino acids including Pro (slow action). When a terminal hydrophobic residue is followed by a prolyl residue, the two may be released as an intact Xaa-Pro dipeptide.</text>
        <dbReference type="EC" id="3.4.11.2"/>
    </reaction>
</comment>
<feature type="domain" description="Aminopeptidase N-like N-terminal" evidence="13">
    <location>
        <begin position="46"/>
        <end position="214"/>
    </location>
</feature>
<evidence type="ECO:0000256" key="7">
    <source>
        <dbReference type="ARBA" id="ARBA00022833"/>
    </source>
</evidence>
<keyword evidence="8 9" id="KW-0482">Metalloprotease</keyword>
<dbReference type="InterPro" id="IPR001930">
    <property type="entry name" value="Peptidase_M1"/>
</dbReference>
<dbReference type="Gene3D" id="1.10.390.10">
    <property type="entry name" value="Neutral Protease Domain 2"/>
    <property type="match status" value="1"/>
</dbReference>
<evidence type="ECO:0000313" key="15">
    <source>
        <dbReference type="Proteomes" id="UP001379533"/>
    </source>
</evidence>
<comment type="similarity">
    <text evidence="2 9">Belongs to the peptidase M1 family.</text>
</comment>
<proteinExistence type="inferred from homology"/>
<dbReference type="InterPro" id="IPR034016">
    <property type="entry name" value="M1_APN-typ"/>
</dbReference>
<feature type="domain" description="ERAP1-like C-terminal" evidence="12">
    <location>
        <begin position="544"/>
        <end position="864"/>
    </location>
</feature>
<comment type="cofactor">
    <cofactor evidence="9">
        <name>Zn(2+)</name>
        <dbReference type="ChEBI" id="CHEBI:29105"/>
    </cofactor>
    <text evidence="9">Binds 1 zinc ion per subunit.</text>
</comment>
<dbReference type="InterPro" id="IPR042097">
    <property type="entry name" value="Aminopeptidase_N-like_N_sf"/>
</dbReference>
<dbReference type="SUPFAM" id="SSF63737">
    <property type="entry name" value="Leukotriene A4 hydrolase N-terminal domain"/>
    <property type="match status" value="1"/>
</dbReference>
<dbReference type="Gene3D" id="1.25.50.20">
    <property type="match status" value="1"/>
</dbReference>
<evidence type="ECO:0000256" key="9">
    <source>
        <dbReference type="RuleBase" id="RU364040"/>
    </source>
</evidence>
<gene>
    <name evidence="14" type="ORF">LZC95_13800</name>
</gene>